<dbReference type="Gene3D" id="1.10.10.10">
    <property type="entry name" value="Winged helix-like DNA-binding domain superfamily/Winged helix DNA-binding domain"/>
    <property type="match status" value="1"/>
</dbReference>
<feature type="domain" description="HTH marR-type" evidence="1">
    <location>
        <begin position="13"/>
        <end position="144"/>
    </location>
</feature>
<dbReference type="AlphaFoldDB" id="A0A844CV97"/>
<dbReference type="RefSeq" id="WP_154357747.1">
    <property type="nucleotide sequence ID" value="NZ_WKJL01000006.1"/>
</dbReference>
<dbReference type="PANTHER" id="PTHR39515:SF2">
    <property type="entry name" value="HTH-TYPE TRANSCRIPTIONAL REGULATOR RV0880"/>
    <property type="match status" value="1"/>
</dbReference>
<dbReference type="InterPro" id="IPR052526">
    <property type="entry name" value="HTH-type_Bedaq_tolerance"/>
</dbReference>
<proteinExistence type="predicted"/>
<dbReference type="SMART" id="SM00347">
    <property type="entry name" value="HTH_MARR"/>
    <property type="match status" value="1"/>
</dbReference>
<accession>A0A844CV97</accession>
<dbReference type="Pfam" id="PF12802">
    <property type="entry name" value="MarR_2"/>
    <property type="match status" value="1"/>
</dbReference>
<dbReference type="InterPro" id="IPR000835">
    <property type="entry name" value="HTH_MarR-typ"/>
</dbReference>
<name>A0A844CV97_9BURK</name>
<dbReference type="SUPFAM" id="SSF46785">
    <property type="entry name" value="Winged helix' DNA-binding domain"/>
    <property type="match status" value="1"/>
</dbReference>
<dbReference type="InterPro" id="IPR036390">
    <property type="entry name" value="WH_DNA-bd_sf"/>
</dbReference>
<keyword evidence="3" id="KW-1185">Reference proteome</keyword>
<dbReference type="PROSITE" id="PS50995">
    <property type="entry name" value="HTH_MARR_2"/>
    <property type="match status" value="1"/>
</dbReference>
<gene>
    <name evidence="2" type="ORF">GJ698_11490</name>
</gene>
<organism evidence="2 3">
    <name type="scientific">Duganella aquatilis</name>
    <dbReference type="NCBI Taxonomy" id="2666082"/>
    <lineage>
        <taxon>Bacteria</taxon>
        <taxon>Pseudomonadati</taxon>
        <taxon>Pseudomonadota</taxon>
        <taxon>Betaproteobacteria</taxon>
        <taxon>Burkholderiales</taxon>
        <taxon>Oxalobacteraceae</taxon>
        <taxon>Telluria group</taxon>
        <taxon>Duganella</taxon>
    </lineage>
</organism>
<dbReference type="Proteomes" id="UP000439986">
    <property type="component" value="Unassembled WGS sequence"/>
</dbReference>
<dbReference type="PANTHER" id="PTHR39515">
    <property type="entry name" value="CONSERVED PROTEIN"/>
    <property type="match status" value="1"/>
</dbReference>
<comment type="caution">
    <text evidence="2">The sequence shown here is derived from an EMBL/GenBank/DDBJ whole genome shotgun (WGS) entry which is preliminary data.</text>
</comment>
<evidence type="ECO:0000313" key="3">
    <source>
        <dbReference type="Proteomes" id="UP000439986"/>
    </source>
</evidence>
<sequence>MTTDISPQAIALADELRTALHHVFRRLRQESDNDPSGLTLQQKMLISTISQQPGIGVADLARQEKLRGPTMSGHIKALEALKLVKRDAPDPEDRRRSGLLLTEHGAAVLEELRARRRDWLARKLAQLPPEGAAALRNALVYLNEIGE</sequence>
<dbReference type="InterPro" id="IPR036388">
    <property type="entry name" value="WH-like_DNA-bd_sf"/>
</dbReference>
<protein>
    <submittedName>
        <fullName evidence="2">MarR family transcriptional regulator</fullName>
    </submittedName>
</protein>
<evidence type="ECO:0000313" key="2">
    <source>
        <dbReference type="EMBL" id="MRW84707.1"/>
    </source>
</evidence>
<dbReference type="GO" id="GO:0003700">
    <property type="term" value="F:DNA-binding transcription factor activity"/>
    <property type="evidence" value="ECO:0007669"/>
    <property type="project" value="InterPro"/>
</dbReference>
<reference evidence="2 3" key="1">
    <citation type="submission" date="2019-11" db="EMBL/GenBank/DDBJ databases">
        <title>Novel species isolated from a subtropical stream in China.</title>
        <authorList>
            <person name="Lu H."/>
        </authorList>
    </citation>
    <scope>NUCLEOTIDE SEQUENCE [LARGE SCALE GENOMIC DNA]</scope>
    <source>
        <strain evidence="2 3">FT26W</strain>
    </source>
</reference>
<dbReference type="EMBL" id="WKJL01000006">
    <property type="protein sequence ID" value="MRW84707.1"/>
    <property type="molecule type" value="Genomic_DNA"/>
</dbReference>
<evidence type="ECO:0000259" key="1">
    <source>
        <dbReference type="PROSITE" id="PS50995"/>
    </source>
</evidence>